<organism evidence="9 10">
    <name type="scientific">Lingula anatina</name>
    <name type="common">Brachiopod</name>
    <name type="synonym">Lingula unguis</name>
    <dbReference type="NCBI Taxonomy" id="7574"/>
    <lineage>
        <taxon>Eukaryota</taxon>
        <taxon>Metazoa</taxon>
        <taxon>Spiralia</taxon>
        <taxon>Lophotrochozoa</taxon>
        <taxon>Brachiopoda</taxon>
        <taxon>Linguliformea</taxon>
        <taxon>Lingulata</taxon>
        <taxon>Lingulida</taxon>
        <taxon>Linguloidea</taxon>
        <taxon>Lingulidae</taxon>
        <taxon>Lingula</taxon>
    </lineage>
</organism>
<dbReference type="GO" id="GO:0019226">
    <property type="term" value="P:transmission of nerve impulse"/>
    <property type="evidence" value="ECO:0007669"/>
    <property type="project" value="TreeGrafter"/>
</dbReference>
<dbReference type="STRING" id="7574.A0A1S3JYB3"/>
<dbReference type="GeneID" id="106177219"/>
<dbReference type="OrthoDB" id="9990458at2759"/>
<dbReference type="Gene3D" id="1.20.140.150">
    <property type="match status" value="1"/>
</dbReference>
<feature type="region of interest" description="Disordered" evidence="6">
    <location>
        <begin position="220"/>
        <end position="269"/>
    </location>
</feature>
<feature type="chain" id="PRO_5010324465" evidence="8">
    <location>
        <begin position="24"/>
        <end position="320"/>
    </location>
</feature>
<reference evidence="10" key="1">
    <citation type="submission" date="2025-08" db="UniProtKB">
        <authorList>
            <consortium name="RefSeq"/>
        </authorList>
    </citation>
    <scope>IDENTIFICATION</scope>
    <source>
        <tissue evidence="10">Gonads</tissue>
    </source>
</reference>
<comment type="similarity">
    <text evidence="2">Belongs to the PMP-22/EMP/MP20 family. CACNG subfamily.</text>
</comment>
<evidence type="ECO:0000256" key="4">
    <source>
        <dbReference type="ARBA" id="ARBA00022989"/>
    </source>
</evidence>
<feature type="compositionally biased region" description="Basic and acidic residues" evidence="6">
    <location>
        <begin position="251"/>
        <end position="268"/>
    </location>
</feature>
<dbReference type="GO" id="GO:0016247">
    <property type="term" value="F:channel regulator activity"/>
    <property type="evidence" value="ECO:0007669"/>
    <property type="project" value="TreeGrafter"/>
</dbReference>
<dbReference type="InterPro" id="IPR008368">
    <property type="entry name" value="VDCC_gsu"/>
</dbReference>
<dbReference type="GO" id="GO:0099590">
    <property type="term" value="P:neurotransmitter receptor internalization"/>
    <property type="evidence" value="ECO:0007669"/>
    <property type="project" value="TreeGrafter"/>
</dbReference>
<evidence type="ECO:0000256" key="8">
    <source>
        <dbReference type="SAM" id="SignalP"/>
    </source>
</evidence>
<evidence type="ECO:0000256" key="2">
    <source>
        <dbReference type="ARBA" id="ARBA00007111"/>
    </source>
</evidence>
<feature type="region of interest" description="Disordered" evidence="6">
    <location>
        <begin position="297"/>
        <end position="320"/>
    </location>
</feature>
<feature type="compositionally biased region" description="Basic residues" evidence="6">
    <location>
        <begin position="241"/>
        <end position="250"/>
    </location>
</feature>
<dbReference type="GO" id="GO:0098943">
    <property type="term" value="P:neurotransmitter receptor transport, postsynaptic endosome to lysosome"/>
    <property type="evidence" value="ECO:0007669"/>
    <property type="project" value="TreeGrafter"/>
</dbReference>
<name>A0A1S3JYB3_LINAN</name>
<dbReference type="InParanoid" id="A0A1S3JYB3"/>
<dbReference type="AlphaFoldDB" id="A0A1S3JYB3"/>
<protein>
    <submittedName>
        <fullName evidence="10">Voltage-dependent calcium channel gamma-5 subunit-like</fullName>
    </submittedName>
</protein>
<evidence type="ECO:0000256" key="1">
    <source>
        <dbReference type="ARBA" id="ARBA00004141"/>
    </source>
</evidence>
<feature type="transmembrane region" description="Helical" evidence="7">
    <location>
        <begin position="178"/>
        <end position="205"/>
    </location>
</feature>
<feature type="compositionally biased region" description="Basic and acidic residues" evidence="6">
    <location>
        <begin position="309"/>
        <end position="320"/>
    </location>
</feature>
<evidence type="ECO:0000256" key="5">
    <source>
        <dbReference type="ARBA" id="ARBA00023136"/>
    </source>
</evidence>
<keyword evidence="4 7" id="KW-1133">Transmembrane helix</keyword>
<dbReference type="GO" id="GO:0032281">
    <property type="term" value="C:AMPA glutamate receptor complex"/>
    <property type="evidence" value="ECO:0007669"/>
    <property type="project" value="TreeGrafter"/>
</dbReference>
<keyword evidence="8" id="KW-0732">Signal</keyword>
<proteinExistence type="inferred from homology"/>
<comment type="subcellular location">
    <subcellularLocation>
        <location evidence="1">Membrane</location>
        <topology evidence="1">Multi-pass membrane protein</topology>
    </subcellularLocation>
</comment>
<dbReference type="KEGG" id="lak:106177219"/>
<dbReference type="InterPro" id="IPR004031">
    <property type="entry name" value="PMP22/EMP/MP20/Claudin"/>
</dbReference>
<dbReference type="Proteomes" id="UP000085678">
    <property type="component" value="Unplaced"/>
</dbReference>
<keyword evidence="9" id="KW-1185">Reference proteome</keyword>
<dbReference type="RefSeq" id="XP_013415378.1">
    <property type="nucleotide sequence ID" value="XM_013559924.2"/>
</dbReference>
<keyword evidence="5 7" id="KW-0472">Membrane</keyword>
<dbReference type="PANTHER" id="PTHR12107">
    <property type="entry name" value="VOLTAGE-DEPENDENT CALCIUM CHANNEL GAMMA SUBUNIT"/>
    <property type="match status" value="1"/>
</dbReference>
<accession>A0A1S3JYB3</accession>
<dbReference type="GO" id="GO:0051968">
    <property type="term" value="P:positive regulation of synaptic transmission, glutamatergic"/>
    <property type="evidence" value="ECO:0007669"/>
    <property type="project" value="TreeGrafter"/>
</dbReference>
<dbReference type="PANTHER" id="PTHR12107:SF0">
    <property type="entry name" value="STARGAZIN (MAMMALIAN CALCIUM CHANNEL) HOMOLOG"/>
    <property type="match status" value="1"/>
</dbReference>
<dbReference type="GO" id="GO:0005245">
    <property type="term" value="F:voltage-gated calcium channel activity"/>
    <property type="evidence" value="ECO:0007669"/>
    <property type="project" value="TreeGrafter"/>
</dbReference>
<gene>
    <name evidence="10" type="primary">LOC106177219</name>
</gene>
<evidence type="ECO:0000313" key="9">
    <source>
        <dbReference type="Proteomes" id="UP000085678"/>
    </source>
</evidence>
<dbReference type="GO" id="GO:0098970">
    <property type="term" value="P:postsynaptic neurotransmitter receptor diffusion trapping"/>
    <property type="evidence" value="ECO:0007669"/>
    <property type="project" value="TreeGrafter"/>
</dbReference>
<evidence type="ECO:0000256" key="7">
    <source>
        <dbReference type="SAM" id="Phobius"/>
    </source>
</evidence>
<feature type="transmembrane region" description="Helical" evidence="7">
    <location>
        <begin position="102"/>
        <end position="121"/>
    </location>
</feature>
<evidence type="ECO:0000256" key="6">
    <source>
        <dbReference type="SAM" id="MobiDB-lite"/>
    </source>
</evidence>
<dbReference type="Pfam" id="PF13903">
    <property type="entry name" value="Claudin_2"/>
    <property type="match status" value="1"/>
</dbReference>
<dbReference type="InterPro" id="IPR051072">
    <property type="entry name" value="CACNG_subunit"/>
</dbReference>
<evidence type="ECO:0000256" key="3">
    <source>
        <dbReference type="ARBA" id="ARBA00022692"/>
    </source>
</evidence>
<evidence type="ECO:0000313" key="10">
    <source>
        <dbReference type="RefSeq" id="XP_013415378.1"/>
    </source>
</evidence>
<feature type="transmembrane region" description="Helical" evidence="7">
    <location>
        <begin position="128"/>
        <end position="158"/>
    </location>
</feature>
<keyword evidence="3 7" id="KW-0812">Transmembrane</keyword>
<dbReference type="GO" id="GO:0098839">
    <property type="term" value="C:postsynaptic density membrane"/>
    <property type="evidence" value="ECO:0007669"/>
    <property type="project" value="TreeGrafter"/>
</dbReference>
<feature type="signal peptide" evidence="8">
    <location>
        <begin position="1"/>
        <end position="23"/>
    </location>
</feature>
<dbReference type="PRINTS" id="PR01792">
    <property type="entry name" value="VDCCGAMMA"/>
</dbReference>
<sequence length="320" mass="36273">MAWCGRKRFLMVLTSLCASTAFAFLSMGVATDYWIYMTEIVTGCNQTEVTKSTHAGLWKKCYSQECMKVKLNCSYIKYFSLEEKDDSQRTEAILYNIKTSTMMPLISLLLQMTGGIVCFASHCYDKKLYLSFVAGVLFVLAGLSTLIGLIFYIGAIASEAAHVRPPGIGEKPVFTYRYGSSFTMVATSFAIMELSGVLSVYLFIFRYKSENRKKRERLRAINDSVQPTENHVGGGASHVIRNSRRRRSRSRSHDREHSRENSPSHSERTYFTYAAGMSRETSNYTLSRDFPGQNHADMFLLKPLNPNNHHSDSSHRMTPV</sequence>